<keyword evidence="1" id="KW-0812">Transmembrane</keyword>
<name>A0AA91V8W6_9BACI</name>
<dbReference type="RefSeq" id="WP_097897502.1">
    <property type="nucleotide sequence ID" value="NZ_NVOR01000116.1"/>
</dbReference>
<dbReference type="AlphaFoldDB" id="A0AA91V8W6"/>
<protein>
    <recommendedName>
        <fullName evidence="4">DUF1294 domain-containing protein</fullName>
    </recommendedName>
</protein>
<dbReference type="InterPro" id="IPR010718">
    <property type="entry name" value="DUF1294"/>
</dbReference>
<organism evidence="2 3">
    <name type="scientific">Bacillus pseudomycoides</name>
    <dbReference type="NCBI Taxonomy" id="64104"/>
    <lineage>
        <taxon>Bacteria</taxon>
        <taxon>Bacillati</taxon>
        <taxon>Bacillota</taxon>
        <taxon>Bacilli</taxon>
        <taxon>Bacillales</taxon>
        <taxon>Bacillaceae</taxon>
        <taxon>Bacillus</taxon>
        <taxon>Bacillus cereus group</taxon>
    </lineage>
</organism>
<dbReference type="GO" id="GO:0003676">
    <property type="term" value="F:nucleic acid binding"/>
    <property type="evidence" value="ECO:0007669"/>
    <property type="project" value="InterPro"/>
</dbReference>
<dbReference type="EMBL" id="NVOR01000116">
    <property type="protein sequence ID" value="PED80389.1"/>
    <property type="molecule type" value="Genomic_DNA"/>
</dbReference>
<dbReference type="InterPro" id="IPR012156">
    <property type="entry name" value="Cold_shock_CspA"/>
</dbReference>
<keyword evidence="1" id="KW-0472">Membrane</keyword>
<comment type="caution">
    <text evidence="2">The sequence shown here is derived from an EMBL/GenBank/DDBJ whole genome shotgun (WGS) entry which is preliminary data.</text>
</comment>
<feature type="transmembrane region" description="Helical" evidence="1">
    <location>
        <begin position="56"/>
        <end position="73"/>
    </location>
</feature>
<gene>
    <name evidence="2" type="ORF">CON65_23055</name>
</gene>
<evidence type="ECO:0008006" key="4">
    <source>
        <dbReference type="Google" id="ProtNLM"/>
    </source>
</evidence>
<evidence type="ECO:0000313" key="3">
    <source>
        <dbReference type="Proteomes" id="UP000221020"/>
    </source>
</evidence>
<accession>A0AA91V8W6</accession>
<dbReference type="PIRSF" id="PIRSF002599">
    <property type="entry name" value="Cold_shock_A"/>
    <property type="match status" value="1"/>
</dbReference>
<proteinExistence type="predicted"/>
<feature type="transmembrane region" description="Helical" evidence="1">
    <location>
        <begin position="28"/>
        <end position="47"/>
    </location>
</feature>
<sequence>MSIIAFSMIGIDKRKAVKKQWCTPESTLFLVSVAGGAIGAWIGMYVFHHKIHKNKFKIGVPILVVMTSYALWVI</sequence>
<evidence type="ECO:0000256" key="1">
    <source>
        <dbReference type="SAM" id="Phobius"/>
    </source>
</evidence>
<reference evidence="2 3" key="1">
    <citation type="submission" date="2017-09" db="EMBL/GenBank/DDBJ databases">
        <title>Large-scale bioinformatics analysis of Bacillus genomes uncovers conserved roles of natural products in bacterial physiology.</title>
        <authorList>
            <consortium name="Agbiome Team Llc"/>
            <person name="Bleich R.M."/>
            <person name="Grubbs K.J."/>
            <person name="Santa Maria K.C."/>
            <person name="Allen S.E."/>
            <person name="Farag S."/>
            <person name="Shank E.A."/>
            <person name="Bowers A."/>
        </authorList>
    </citation>
    <scope>NUCLEOTIDE SEQUENCE [LARGE SCALE GENOMIC DNA]</scope>
    <source>
        <strain evidence="2 3">AFS092012</strain>
    </source>
</reference>
<evidence type="ECO:0000313" key="2">
    <source>
        <dbReference type="EMBL" id="PED80389.1"/>
    </source>
</evidence>
<dbReference type="Proteomes" id="UP000221020">
    <property type="component" value="Unassembled WGS sequence"/>
</dbReference>
<dbReference type="Pfam" id="PF06961">
    <property type="entry name" value="DUF1294"/>
    <property type="match status" value="1"/>
</dbReference>
<keyword evidence="1" id="KW-1133">Transmembrane helix</keyword>